<keyword evidence="2" id="KW-0813">Transport</keyword>
<reference evidence="10 11" key="1">
    <citation type="submission" date="2018-05" db="EMBL/GenBank/DDBJ databases">
        <title>Genome sequencing and assembly of the regulated plant pathogen Lachnellula willkommii and related sister species for the development of diagnostic species identification markers.</title>
        <authorList>
            <person name="Giroux E."/>
            <person name="Bilodeau G."/>
        </authorList>
    </citation>
    <scope>NUCLEOTIDE SEQUENCE [LARGE SCALE GENOMIC DNA]</scope>
    <source>
        <strain evidence="10 11">CBS 172.35</strain>
    </source>
</reference>
<dbReference type="EMBL" id="QGML01002653">
    <property type="protein sequence ID" value="TVY87197.1"/>
    <property type="molecule type" value="Genomic_DNA"/>
</dbReference>
<dbReference type="Proteomes" id="UP000315522">
    <property type="component" value="Unassembled WGS sequence"/>
</dbReference>
<feature type="compositionally biased region" description="Low complexity" evidence="7">
    <location>
        <begin position="117"/>
        <end position="132"/>
    </location>
</feature>
<feature type="transmembrane region" description="Helical" evidence="8">
    <location>
        <begin position="53"/>
        <end position="72"/>
    </location>
</feature>
<keyword evidence="11" id="KW-1185">Reference proteome</keyword>
<evidence type="ECO:0000256" key="7">
    <source>
        <dbReference type="SAM" id="MobiDB-lite"/>
    </source>
</evidence>
<dbReference type="CDD" id="cd06186">
    <property type="entry name" value="NOX_Duox_like_FAD_NADP"/>
    <property type="match status" value="1"/>
</dbReference>
<evidence type="ECO:0000256" key="1">
    <source>
        <dbReference type="ARBA" id="ARBA00004141"/>
    </source>
</evidence>
<keyword evidence="4 8" id="KW-1133">Transmembrane helix</keyword>
<dbReference type="InterPro" id="IPR017927">
    <property type="entry name" value="FAD-bd_FR_type"/>
</dbReference>
<dbReference type="GO" id="GO:0006879">
    <property type="term" value="P:intracellular iron ion homeostasis"/>
    <property type="evidence" value="ECO:0007669"/>
    <property type="project" value="TreeGrafter"/>
</dbReference>
<evidence type="ECO:0000256" key="4">
    <source>
        <dbReference type="ARBA" id="ARBA00022989"/>
    </source>
</evidence>
<dbReference type="SFLD" id="SFLDG01168">
    <property type="entry name" value="Ferric_reductase_subgroup_(FRE"/>
    <property type="match status" value="1"/>
</dbReference>
<evidence type="ECO:0000256" key="6">
    <source>
        <dbReference type="ARBA" id="ARBA00023136"/>
    </source>
</evidence>
<evidence type="ECO:0000259" key="9">
    <source>
        <dbReference type="PROSITE" id="PS51384"/>
    </source>
</evidence>
<keyword evidence="6 8" id="KW-0472">Membrane</keyword>
<keyword evidence="5" id="KW-0406">Ion transport</keyword>
<evidence type="ECO:0000256" key="3">
    <source>
        <dbReference type="ARBA" id="ARBA00022692"/>
    </source>
</evidence>
<dbReference type="GO" id="GO:0015677">
    <property type="term" value="P:copper ion import"/>
    <property type="evidence" value="ECO:0007669"/>
    <property type="project" value="TreeGrafter"/>
</dbReference>
<sequence length="650" mass="72928">MEMEESQWLQDVLRYSLKAPSSYTTADDNKPPNPNPRLGKLIEGILFSRRFVLTYHVIILGIIFLLSVGHWWGNLVRWRRRRAMKLRTFGAEDEYDADAKTITPYSKVDRVNISEIEGSSSSGSSATEGSASPPRKGMSKDEDEDEDEETPLLHQGNALHPLHPRRTMISCIRAFLVYQPRPIPFFNKVLPSNGASLAVLAFIGLNVFYMYYRINFNSFEIFVLADRFGLLFVANLPYLYILAAKNQPLKLLMGQSYESLNLIHRRLGELLCLEALLHFMGMVATWYQIFRPSGFGFIRFLTLKVTFLGLIALISYELLYFTSLASFRQRWYELFLGLHIVLQIIGLIFAFLHHSAARPYVGVSLAIFLIDRLVYRIGVKSSTVEARATIMEDDDTVKLSTTITIQHKPCYIFGSPITAGWLPTDHVFVSISSLGRKHILQAHPFTIASRAPAPEDDEADLDLIIRAQDGFSADLLMRARSHKTFSIRLDGPYGSPHARMLVESSSTALIIAGGSGIAVTWPLVHYLLGIRRHTDTETAPGSTTIRGKRIVLVWIIHEGDHIDWIGRKALGDMENRGVEILVPRATSEVGRPDLNAIVKETVGMHAEEAERKIGVVVSGPDGMNRIVRNTCAGMVRDGLDVGIAVEKFGW</sequence>
<organism evidence="10 11">
    <name type="scientific">Lachnellula willkommii</name>
    <dbReference type="NCBI Taxonomy" id="215461"/>
    <lineage>
        <taxon>Eukaryota</taxon>
        <taxon>Fungi</taxon>
        <taxon>Dikarya</taxon>
        <taxon>Ascomycota</taxon>
        <taxon>Pezizomycotina</taxon>
        <taxon>Leotiomycetes</taxon>
        <taxon>Helotiales</taxon>
        <taxon>Lachnaceae</taxon>
        <taxon>Lachnellula</taxon>
    </lineage>
</organism>
<dbReference type="AlphaFoldDB" id="A0A559M2K2"/>
<keyword evidence="3 8" id="KW-0812">Transmembrane</keyword>
<proteinExistence type="predicted"/>
<dbReference type="SUPFAM" id="SSF52343">
    <property type="entry name" value="Ferredoxin reductase-like, C-terminal NADP-linked domain"/>
    <property type="match status" value="1"/>
</dbReference>
<dbReference type="InterPro" id="IPR051410">
    <property type="entry name" value="Ferric/Cupric_Reductase"/>
</dbReference>
<feature type="compositionally biased region" description="Acidic residues" evidence="7">
    <location>
        <begin position="141"/>
        <end position="150"/>
    </location>
</feature>
<dbReference type="InterPro" id="IPR013130">
    <property type="entry name" value="Fe3_Rdtase_TM_dom"/>
</dbReference>
<evidence type="ECO:0000313" key="11">
    <source>
        <dbReference type="Proteomes" id="UP000315522"/>
    </source>
</evidence>
<evidence type="ECO:0000256" key="2">
    <source>
        <dbReference type="ARBA" id="ARBA00022448"/>
    </source>
</evidence>
<feature type="transmembrane region" description="Helical" evidence="8">
    <location>
        <begin position="270"/>
        <end position="290"/>
    </location>
</feature>
<dbReference type="PANTHER" id="PTHR32361">
    <property type="entry name" value="FERRIC/CUPRIC REDUCTASE TRANSMEMBRANE COMPONENT"/>
    <property type="match status" value="1"/>
</dbReference>
<name>A0A559M2K2_9HELO</name>
<feature type="transmembrane region" description="Helical" evidence="8">
    <location>
        <begin position="194"/>
        <end position="212"/>
    </location>
</feature>
<feature type="region of interest" description="Disordered" evidence="7">
    <location>
        <begin position="117"/>
        <end position="158"/>
    </location>
</feature>
<feature type="transmembrane region" description="Helical" evidence="8">
    <location>
        <begin position="331"/>
        <end position="351"/>
    </location>
</feature>
<dbReference type="SFLD" id="SFLDS00052">
    <property type="entry name" value="Ferric_Reductase_Domain"/>
    <property type="match status" value="1"/>
</dbReference>
<dbReference type="PANTHER" id="PTHR32361:SF28">
    <property type="entry name" value="FRP1P"/>
    <property type="match status" value="1"/>
</dbReference>
<feature type="transmembrane region" description="Helical" evidence="8">
    <location>
        <begin position="224"/>
        <end position="243"/>
    </location>
</feature>
<dbReference type="GO" id="GO:0005886">
    <property type="term" value="C:plasma membrane"/>
    <property type="evidence" value="ECO:0007669"/>
    <property type="project" value="TreeGrafter"/>
</dbReference>
<feature type="transmembrane region" description="Helical" evidence="8">
    <location>
        <begin position="296"/>
        <end position="319"/>
    </location>
</feature>
<dbReference type="GO" id="GO:0006826">
    <property type="term" value="P:iron ion transport"/>
    <property type="evidence" value="ECO:0007669"/>
    <property type="project" value="TreeGrafter"/>
</dbReference>
<dbReference type="InterPro" id="IPR013112">
    <property type="entry name" value="FAD-bd_8"/>
</dbReference>
<dbReference type="Gene3D" id="3.40.50.80">
    <property type="entry name" value="Nucleotide-binding domain of ferredoxin-NADP reductase (FNR) module"/>
    <property type="match status" value="1"/>
</dbReference>
<protein>
    <submittedName>
        <fullName evidence="10">Ferric/cupric reductase transmembrane component</fullName>
    </submittedName>
</protein>
<dbReference type="PROSITE" id="PS51384">
    <property type="entry name" value="FAD_FR"/>
    <property type="match status" value="1"/>
</dbReference>
<evidence type="ECO:0000256" key="8">
    <source>
        <dbReference type="SAM" id="Phobius"/>
    </source>
</evidence>
<dbReference type="InterPro" id="IPR039261">
    <property type="entry name" value="FNR_nucleotide-bd"/>
</dbReference>
<evidence type="ECO:0000256" key="5">
    <source>
        <dbReference type="ARBA" id="ARBA00023065"/>
    </source>
</evidence>
<dbReference type="Pfam" id="PF08022">
    <property type="entry name" value="FAD_binding_8"/>
    <property type="match status" value="1"/>
</dbReference>
<evidence type="ECO:0000313" key="10">
    <source>
        <dbReference type="EMBL" id="TVY87197.1"/>
    </source>
</evidence>
<comment type="subcellular location">
    <subcellularLocation>
        <location evidence="1">Membrane</location>
        <topology evidence="1">Multi-pass membrane protein</topology>
    </subcellularLocation>
</comment>
<dbReference type="GO" id="GO:0000293">
    <property type="term" value="F:ferric-chelate reductase activity"/>
    <property type="evidence" value="ECO:0007669"/>
    <property type="project" value="TreeGrafter"/>
</dbReference>
<gene>
    <name evidence="10" type="primary">FRE1</name>
    <name evidence="10" type="ORF">LAWI1_G006089</name>
</gene>
<dbReference type="Pfam" id="PF01794">
    <property type="entry name" value="Ferric_reduct"/>
    <property type="match status" value="1"/>
</dbReference>
<feature type="domain" description="FAD-binding FR-type" evidence="9">
    <location>
        <begin position="377"/>
        <end position="499"/>
    </location>
</feature>
<comment type="caution">
    <text evidence="10">The sequence shown here is derived from an EMBL/GenBank/DDBJ whole genome shotgun (WGS) entry which is preliminary data.</text>
</comment>
<accession>A0A559M2K2</accession>